<evidence type="ECO:0000313" key="3">
    <source>
        <dbReference type="EMBL" id="RUL60097.1"/>
    </source>
</evidence>
<evidence type="ECO:0000256" key="2">
    <source>
        <dbReference type="SAM" id="Phobius"/>
    </source>
</evidence>
<evidence type="ECO:0000256" key="1">
    <source>
        <dbReference type="SAM" id="MobiDB-lite"/>
    </source>
</evidence>
<feature type="compositionally biased region" description="Polar residues" evidence="1">
    <location>
        <begin position="41"/>
        <end position="62"/>
    </location>
</feature>
<reference evidence="3 4" key="1">
    <citation type="submission" date="2018-12" db="EMBL/GenBank/DDBJ databases">
        <title>Genome sequencing of Prevotella sp. KCOM 3155 (= JS262).</title>
        <authorList>
            <person name="Kook J.-K."/>
            <person name="Park S.-N."/>
            <person name="Lim Y.K."/>
        </authorList>
    </citation>
    <scope>NUCLEOTIDE SEQUENCE [LARGE SCALE GENOMIC DNA]</scope>
    <source>
        <strain evidence="3 4">KCOM 3155</strain>
    </source>
</reference>
<comment type="caution">
    <text evidence="3">The sequence shown here is derived from an EMBL/GenBank/DDBJ whole genome shotgun (WGS) entry which is preliminary data.</text>
</comment>
<keyword evidence="2" id="KW-1133">Transmembrane helix</keyword>
<feature type="transmembrane region" description="Helical" evidence="2">
    <location>
        <begin position="6"/>
        <end position="30"/>
    </location>
</feature>
<keyword evidence="2" id="KW-0812">Transmembrane</keyword>
<dbReference type="EMBL" id="RYYU01000001">
    <property type="protein sequence ID" value="RUL60097.1"/>
    <property type="molecule type" value="Genomic_DNA"/>
</dbReference>
<keyword evidence="2" id="KW-0472">Membrane</keyword>
<accession>A0A432LMJ4</accession>
<proteinExistence type="predicted"/>
<protein>
    <submittedName>
        <fullName evidence="3">Uncharacterized protein</fullName>
    </submittedName>
</protein>
<dbReference type="Proteomes" id="UP000278983">
    <property type="component" value="Unassembled WGS sequence"/>
</dbReference>
<feature type="region of interest" description="Disordered" evidence="1">
    <location>
        <begin position="38"/>
        <end position="62"/>
    </location>
</feature>
<evidence type="ECO:0000313" key="4">
    <source>
        <dbReference type="Proteomes" id="UP000278983"/>
    </source>
</evidence>
<sequence>MENLSWLFDGIGTQIITFLVGTITGGVCGYKIGIHNKTKQSQKAGNNSSQTQIGSINYGSNK</sequence>
<dbReference type="AlphaFoldDB" id="A0A432LMJ4"/>
<organism evidence="3 4">
    <name type="scientific">Prevotella koreensis</name>
    <dbReference type="NCBI Taxonomy" id="2490854"/>
    <lineage>
        <taxon>Bacteria</taxon>
        <taxon>Pseudomonadati</taxon>
        <taxon>Bacteroidota</taxon>
        <taxon>Bacteroidia</taxon>
        <taxon>Bacteroidales</taxon>
        <taxon>Prevotellaceae</taxon>
        <taxon>Prevotella</taxon>
    </lineage>
</organism>
<name>A0A432LMJ4_9BACT</name>
<gene>
    <name evidence="3" type="ORF">EHV08_10325</name>
</gene>
<keyword evidence="4" id="KW-1185">Reference proteome</keyword>